<evidence type="ECO:0000313" key="2">
    <source>
        <dbReference type="EnsemblPlants" id="AET1Gv20676800.1"/>
    </source>
</evidence>
<dbReference type="AlphaFoldDB" id="A0A452Z8Z9"/>
<reference evidence="2" key="5">
    <citation type="journal article" date="2021" name="G3 (Bethesda)">
        <title>Aegilops tauschii genome assembly Aet v5.0 features greater sequence contiguity and improved annotation.</title>
        <authorList>
            <person name="Wang L."/>
            <person name="Zhu T."/>
            <person name="Rodriguez J.C."/>
            <person name="Deal K.R."/>
            <person name="Dubcovsky J."/>
            <person name="McGuire P.E."/>
            <person name="Lux T."/>
            <person name="Spannagl M."/>
            <person name="Mayer K.F.X."/>
            <person name="Baldrich P."/>
            <person name="Meyers B.C."/>
            <person name="Huo N."/>
            <person name="Gu Y.Q."/>
            <person name="Zhou H."/>
            <person name="Devos K.M."/>
            <person name="Bennetzen J.L."/>
            <person name="Unver T."/>
            <person name="Budak H."/>
            <person name="Gulick P.J."/>
            <person name="Galiba G."/>
            <person name="Kalapos B."/>
            <person name="Nelson D.R."/>
            <person name="Li P."/>
            <person name="You F.M."/>
            <person name="Luo M.C."/>
            <person name="Dvorak J."/>
        </authorList>
    </citation>
    <scope>NUCLEOTIDE SEQUENCE [LARGE SCALE GENOMIC DNA]</scope>
    <source>
        <strain evidence="2">cv. AL8/78</strain>
    </source>
</reference>
<evidence type="ECO:0000256" key="1">
    <source>
        <dbReference type="SAM" id="MobiDB-lite"/>
    </source>
</evidence>
<evidence type="ECO:0000313" key="3">
    <source>
        <dbReference type="Proteomes" id="UP000015105"/>
    </source>
</evidence>
<organism evidence="2 3">
    <name type="scientific">Aegilops tauschii subsp. strangulata</name>
    <name type="common">Goatgrass</name>
    <dbReference type="NCBI Taxonomy" id="200361"/>
    <lineage>
        <taxon>Eukaryota</taxon>
        <taxon>Viridiplantae</taxon>
        <taxon>Streptophyta</taxon>
        <taxon>Embryophyta</taxon>
        <taxon>Tracheophyta</taxon>
        <taxon>Spermatophyta</taxon>
        <taxon>Magnoliopsida</taxon>
        <taxon>Liliopsida</taxon>
        <taxon>Poales</taxon>
        <taxon>Poaceae</taxon>
        <taxon>BOP clade</taxon>
        <taxon>Pooideae</taxon>
        <taxon>Triticodae</taxon>
        <taxon>Triticeae</taxon>
        <taxon>Triticinae</taxon>
        <taxon>Aegilops</taxon>
    </lineage>
</organism>
<name>A0A452Z8Z9_AEGTS</name>
<reference evidence="3" key="2">
    <citation type="journal article" date="2017" name="Nat. Plants">
        <title>The Aegilops tauschii genome reveals multiple impacts of transposons.</title>
        <authorList>
            <person name="Zhao G."/>
            <person name="Zou C."/>
            <person name="Li K."/>
            <person name="Wang K."/>
            <person name="Li T."/>
            <person name="Gao L."/>
            <person name="Zhang X."/>
            <person name="Wang H."/>
            <person name="Yang Z."/>
            <person name="Liu X."/>
            <person name="Jiang W."/>
            <person name="Mao L."/>
            <person name="Kong X."/>
            <person name="Jiao Y."/>
            <person name="Jia J."/>
        </authorList>
    </citation>
    <scope>NUCLEOTIDE SEQUENCE [LARGE SCALE GENOMIC DNA]</scope>
    <source>
        <strain evidence="3">cv. AL8/78</strain>
    </source>
</reference>
<dbReference type="Proteomes" id="UP000015105">
    <property type="component" value="Chromosome 1D"/>
</dbReference>
<feature type="region of interest" description="Disordered" evidence="1">
    <location>
        <begin position="1"/>
        <end position="61"/>
    </location>
</feature>
<feature type="compositionally biased region" description="Gly residues" evidence="1">
    <location>
        <begin position="41"/>
        <end position="60"/>
    </location>
</feature>
<sequence>MNPTKMRAPRAAPGRPRSGHLRHALLLLSPHRRRRASPGQSPGGVGGGGAISRRSGGGSAALGVRRRWWSRGCARRRVQGWRPRRGGLGGVLRAPAGCTAMAQGLGGLGADLRVGAWASSACRGSCGDREAAAGKLGRRA</sequence>
<protein>
    <submittedName>
        <fullName evidence="2">Uncharacterized protein</fullName>
    </submittedName>
</protein>
<keyword evidence="3" id="KW-1185">Reference proteome</keyword>
<dbReference type="EnsemblPlants" id="AET1Gv20676800.1">
    <property type="protein sequence ID" value="AET1Gv20676800.1"/>
    <property type="gene ID" value="AET1Gv20676800"/>
</dbReference>
<proteinExistence type="predicted"/>
<reference evidence="3" key="1">
    <citation type="journal article" date="2014" name="Science">
        <title>Ancient hybridizations among the ancestral genomes of bread wheat.</title>
        <authorList>
            <consortium name="International Wheat Genome Sequencing Consortium,"/>
            <person name="Marcussen T."/>
            <person name="Sandve S.R."/>
            <person name="Heier L."/>
            <person name="Spannagl M."/>
            <person name="Pfeifer M."/>
            <person name="Jakobsen K.S."/>
            <person name="Wulff B.B."/>
            <person name="Steuernagel B."/>
            <person name="Mayer K.F."/>
            <person name="Olsen O.A."/>
        </authorList>
    </citation>
    <scope>NUCLEOTIDE SEQUENCE [LARGE SCALE GENOMIC DNA]</scope>
    <source>
        <strain evidence="3">cv. AL8/78</strain>
    </source>
</reference>
<reference evidence="2" key="4">
    <citation type="submission" date="2019-03" db="UniProtKB">
        <authorList>
            <consortium name="EnsemblPlants"/>
        </authorList>
    </citation>
    <scope>IDENTIFICATION</scope>
</reference>
<accession>A0A452Z8Z9</accession>
<dbReference type="Gramene" id="AET1Gv20676800.1">
    <property type="protein sequence ID" value="AET1Gv20676800.1"/>
    <property type="gene ID" value="AET1Gv20676800"/>
</dbReference>
<reference evidence="2" key="3">
    <citation type="journal article" date="2017" name="Nature">
        <title>Genome sequence of the progenitor of the wheat D genome Aegilops tauschii.</title>
        <authorList>
            <person name="Luo M.C."/>
            <person name="Gu Y.Q."/>
            <person name="Puiu D."/>
            <person name="Wang H."/>
            <person name="Twardziok S.O."/>
            <person name="Deal K.R."/>
            <person name="Huo N."/>
            <person name="Zhu T."/>
            <person name="Wang L."/>
            <person name="Wang Y."/>
            <person name="McGuire P.E."/>
            <person name="Liu S."/>
            <person name="Long H."/>
            <person name="Ramasamy R.K."/>
            <person name="Rodriguez J.C."/>
            <person name="Van S.L."/>
            <person name="Yuan L."/>
            <person name="Wang Z."/>
            <person name="Xia Z."/>
            <person name="Xiao L."/>
            <person name="Anderson O.D."/>
            <person name="Ouyang S."/>
            <person name="Liang Y."/>
            <person name="Zimin A.V."/>
            <person name="Pertea G."/>
            <person name="Qi P."/>
            <person name="Bennetzen J.L."/>
            <person name="Dai X."/>
            <person name="Dawson M.W."/>
            <person name="Muller H.G."/>
            <person name="Kugler K."/>
            <person name="Rivarola-Duarte L."/>
            <person name="Spannagl M."/>
            <person name="Mayer K.F.X."/>
            <person name="Lu F.H."/>
            <person name="Bevan M.W."/>
            <person name="Leroy P."/>
            <person name="Li P."/>
            <person name="You F.M."/>
            <person name="Sun Q."/>
            <person name="Liu Z."/>
            <person name="Lyons E."/>
            <person name="Wicker T."/>
            <person name="Salzberg S.L."/>
            <person name="Devos K.M."/>
            <person name="Dvorak J."/>
        </authorList>
    </citation>
    <scope>NUCLEOTIDE SEQUENCE [LARGE SCALE GENOMIC DNA]</scope>
    <source>
        <strain evidence="2">cv. AL8/78</strain>
    </source>
</reference>